<dbReference type="eggNOG" id="COG0586">
    <property type="taxonomic scope" value="Bacteria"/>
</dbReference>
<keyword evidence="5 6" id="KW-0472">Membrane</keyword>
<dbReference type="Pfam" id="PF09335">
    <property type="entry name" value="VTT_dom"/>
    <property type="match status" value="1"/>
</dbReference>
<evidence type="ECO:0000256" key="3">
    <source>
        <dbReference type="ARBA" id="ARBA00022692"/>
    </source>
</evidence>
<dbReference type="RefSeq" id="WP_012385227.1">
    <property type="nucleotide sequence ID" value="NC_010581.1"/>
</dbReference>
<name>B2IH87_BEII9</name>
<dbReference type="PANTHER" id="PTHR42709">
    <property type="entry name" value="ALKALINE PHOSPHATASE LIKE PROTEIN"/>
    <property type="match status" value="1"/>
</dbReference>
<feature type="domain" description="VTT" evidence="7">
    <location>
        <begin position="35"/>
        <end position="152"/>
    </location>
</feature>
<dbReference type="KEGG" id="bid:Bind_2255"/>
<evidence type="ECO:0000256" key="5">
    <source>
        <dbReference type="ARBA" id="ARBA00023136"/>
    </source>
</evidence>
<evidence type="ECO:0000313" key="9">
    <source>
        <dbReference type="Proteomes" id="UP000001695"/>
    </source>
</evidence>
<protein>
    <submittedName>
        <fullName evidence="8">SNARE associated Golgi protein</fullName>
    </submittedName>
</protein>
<evidence type="ECO:0000256" key="6">
    <source>
        <dbReference type="SAM" id="Phobius"/>
    </source>
</evidence>
<feature type="transmembrane region" description="Helical" evidence="6">
    <location>
        <begin position="138"/>
        <end position="159"/>
    </location>
</feature>
<keyword evidence="2" id="KW-1003">Cell membrane</keyword>
<feature type="transmembrane region" description="Helical" evidence="6">
    <location>
        <begin position="15"/>
        <end position="40"/>
    </location>
</feature>
<organism evidence="8 9">
    <name type="scientific">Beijerinckia indica subsp. indica (strain ATCC 9039 / DSM 1715 / NCIMB 8712)</name>
    <dbReference type="NCBI Taxonomy" id="395963"/>
    <lineage>
        <taxon>Bacteria</taxon>
        <taxon>Pseudomonadati</taxon>
        <taxon>Pseudomonadota</taxon>
        <taxon>Alphaproteobacteria</taxon>
        <taxon>Hyphomicrobiales</taxon>
        <taxon>Beijerinckiaceae</taxon>
        <taxon>Beijerinckia</taxon>
    </lineage>
</organism>
<evidence type="ECO:0000256" key="2">
    <source>
        <dbReference type="ARBA" id="ARBA00022475"/>
    </source>
</evidence>
<accession>B2IH87</accession>
<gene>
    <name evidence="8" type="ordered locus">Bind_2255</name>
</gene>
<reference evidence="9" key="1">
    <citation type="submission" date="2008-03" db="EMBL/GenBank/DDBJ databases">
        <title>Complete sequence of chromosome of Beijerinckia indica subsp. indica ATCC 9039.</title>
        <authorList>
            <consortium name="US DOE Joint Genome Institute"/>
            <person name="Copeland A."/>
            <person name="Lucas S."/>
            <person name="Lapidus A."/>
            <person name="Glavina del Rio T."/>
            <person name="Dalin E."/>
            <person name="Tice H."/>
            <person name="Bruce D."/>
            <person name="Goodwin L."/>
            <person name="Pitluck S."/>
            <person name="LaButti K."/>
            <person name="Schmutz J."/>
            <person name="Larimer F."/>
            <person name="Land M."/>
            <person name="Hauser L."/>
            <person name="Kyrpides N."/>
            <person name="Mikhailova N."/>
            <person name="Dunfield P.F."/>
            <person name="Dedysh S.N."/>
            <person name="Liesack W."/>
            <person name="Saw J.H."/>
            <person name="Alam M."/>
            <person name="Chen Y."/>
            <person name="Murrell J.C."/>
            <person name="Richardson P."/>
        </authorList>
    </citation>
    <scope>NUCLEOTIDE SEQUENCE [LARGE SCALE GENOMIC DNA]</scope>
    <source>
        <strain evidence="9">ATCC 9039 / DSM 1715 / NCIMB 8712</strain>
    </source>
</reference>
<dbReference type="PANTHER" id="PTHR42709:SF6">
    <property type="entry name" value="UNDECAPRENYL PHOSPHATE TRANSPORTER A"/>
    <property type="match status" value="1"/>
</dbReference>
<comment type="subcellular location">
    <subcellularLocation>
        <location evidence="1">Cell membrane</location>
        <topology evidence="1">Multi-pass membrane protein</topology>
    </subcellularLocation>
</comment>
<dbReference type="InterPro" id="IPR032816">
    <property type="entry name" value="VTT_dom"/>
</dbReference>
<evidence type="ECO:0000256" key="4">
    <source>
        <dbReference type="ARBA" id="ARBA00022989"/>
    </source>
</evidence>
<dbReference type="AlphaFoldDB" id="B2IH87"/>
<dbReference type="EMBL" id="CP001016">
    <property type="protein sequence ID" value="ACB95872.1"/>
    <property type="molecule type" value="Genomic_DNA"/>
</dbReference>
<dbReference type="OrthoDB" id="9813426at2"/>
<dbReference type="InterPro" id="IPR051311">
    <property type="entry name" value="DedA_domain"/>
</dbReference>
<sequence>MFLTNIEPYIAQHGYWAVFVIVLLESAGVPLPGETALILAAGYAGATGQMNLLWIIIAAAAGAILGDNLGFWIGRRWGAKFLLRYGKYIHLPESRLRLGQFLFKKHGAKIVFFGRFVAFLRVLAALLAGVNHFGWGPFLVYNAAGAIVWSVIMGGGAYIFGDSVAKVSGPLGLIALAIFVGAIIAFMVVVRREERKFEEQIAGCADVDIGTLP</sequence>
<dbReference type="Proteomes" id="UP000001695">
    <property type="component" value="Chromosome"/>
</dbReference>
<keyword evidence="3 6" id="KW-0812">Transmembrane</keyword>
<proteinExistence type="predicted"/>
<feature type="transmembrane region" description="Helical" evidence="6">
    <location>
        <begin position="110"/>
        <end position="131"/>
    </location>
</feature>
<evidence type="ECO:0000256" key="1">
    <source>
        <dbReference type="ARBA" id="ARBA00004651"/>
    </source>
</evidence>
<keyword evidence="4 6" id="KW-1133">Transmembrane helix</keyword>
<feature type="transmembrane region" description="Helical" evidence="6">
    <location>
        <begin position="171"/>
        <end position="190"/>
    </location>
</feature>
<keyword evidence="9" id="KW-1185">Reference proteome</keyword>
<reference evidence="8 9" key="2">
    <citation type="journal article" date="2010" name="J. Bacteriol.">
        <title>Complete genome sequence of Beijerinckia indica subsp. indica.</title>
        <authorList>
            <person name="Tamas I."/>
            <person name="Dedysh S.N."/>
            <person name="Liesack W."/>
            <person name="Stott M.B."/>
            <person name="Alam M."/>
            <person name="Murrell J.C."/>
            <person name="Dunfield P.F."/>
        </authorList>
    </citation>
    <scope>NUCLEOTIDE SEQUENCE [LARGE SCALE GENOMIC DNA]</scope>
    <source>
        <strain evidence="9">ATCC 9039 / DSM 1715 / NCIMB 8712</strain>
    </source>
</reference>
<evidence type="ECO:0000259" key="7">
    <source>
        <dbReference type="Pfam" id="PF09335"/>
    </source>
</evidence>
<feature type="transmembrane region" description="Helical" evidence="6">
    <location>
        <begin position="52"/>
        <end position="73"/>
    </location>
</feature>
<evidence type="ECO:0000313" key="8">
    <source>
        <dbReference type="EMBL" id="ACB95872.1"/>
    </source>
</evidence>
<dbReference type="GO" id="GO:0005886">
    <property type="term" value="C:plasma membrane"/>
    <property type="evidence" value="ECO:0007669"/>
    <property type="project" value="UniProtKB-SubCell"/>
</dbReference>
<dbReference type="HOGENOM" id="CLU_044208_4_2_5"/>